<keyword evidence="2" id="KW-0812">Transmembrane</keyword>
<keyword evidence="4" id="KW-1185">Reference proteome</keyword>
<gene>
    <name evidence="3" type="ORF">BDZ94DRAFT_1249109</name>
</gene>
<evidence type="ECO:0000256" key="1">
    <source>
        <dbReference type="SAM" id="MobiDB-lite"/>
    </source>
</evidence>
<dbReference type="AlphaFoldDB" id="A0A9P6CMI0"/>
<sequence>MPVATSRQQGDDGVPSNTGVRQFTRDIDGMVGNIYLGSATRRRLGTPSSTLIVRIACFLVLLRLVLFALPS</sequence>
<comment type="caution">
    <text evidence="3">The sequence shown here is derived from an EMBL/GenBank/DDBJ whole genome shotgun (WGS) entry which is preliminary data.</text>
</comment>
<feature type="region of interest" description="Disordered" evidence="1">
    <location>
        <begin position="1"/>
        <end position="21"/>
    </location>
</feature>
<keyword evidence="2" id="KW-1133">Transmembrane helix</keyword>
<accession>A0A9P6CMI0</accession>
<proteinExistence type="predicted"/>
<evidence type="ECO:0000313" key="3">
    <source>
        <dbReference type="EMBL" id="KAF9467335.1"/>
    </source>
</evidence>
<keyword evidence="2" id="KW-0472">Membrane</keyword>
<evidence type="ECO:0000256" key="2">
    <source>
        <dbReference type="SAM" id="Phobius"/>
    </source>
</evidence>
<protein>
    <submittedName>
        <fullName evidence="3">Uncharacterized protein</fullName>
    </submittedName>
</protein>
<dbReference type="Proteomes" id="UP000807353">
    <property type="component" value="Unassembled WGS sequence"/>
</dbReference>
<organism evidence="3 4">
    <name type="scientific">Collybia nuda</name>
    <dbReference type="NCBI Taxonomy" id="64659"/>
    <lineage>
        <taxon>Eukaryota</taxon>
        <taxon>Fungi</taxon>
        <taxon>Dikarya</taxon>
        <taxon>Basidiomycota</taxon>
        <taxon>Agaricomycotina</taxon>
        <taxon>Agaricomycetes</taxon>
        <taxon>Agaricomycetidae</taxon>
        <taxon>Agaricales</taxon>
        <taxon>Tricholomatineae</taxon>
        <taxon>Clitocybaceae</taxon>
        <taxon>Collybia</taxon>
    </lineage>
</organism>
<feature type="transmembrane region" description="Helical" evidence="2">
    <location>
        <begin position="51"/>
        <end position="69"/>
    </location>
</feature>
<name>A0A9P6CMI0_9AGAR</name>
<dbReference type="EMBL" id="MU150237">
    <property type="protein sequence ID" value="KAF9467335.1"/>
    <property type="molecule type" value="Genomic_DNA"/>
</dbReference>
<reference evidence="3" key="1">
    <citation type="submission" date="2020-11" db="EMBL/GenBank/DDBJ databases">
        <authorList>
            <consortium name="DOE Joint Genome Institute"/>
            <person name="Ahrendt S."/>
            <person name="Riley R."/>
            <person name="Andreopoulos W."/>
            <person name="Labutti K."/>
            <person name="Pangilinan J."/>
            <person name="Ruiz-Duenas F.J."/>
            <person name="Barrasa J.M."/>
            <person name="Sanchez-Garcia M."/>
            <person name="Camarero S."/>
            <person name="Miyauchi S."/>
            <person name="Serrano A."/>
            <person name="Linde D."/>
            <person name="Babiker R."/>
            <person name="Drula E."/>
            <person name="Ayuso-Fernandez I."/>
            <person name="Pacheco R."/>
            <person name="Padilla G."/>
            <person name="Ferreira P."/>
            <person name="Barriuso J."/>
            <person name="Kellner H."/>
            <person name="Castanera R."/>
            <person name="Alfaro M."/>
            <person name="Ramirez L."/>
            <person name="Pisabarro A.G."/>
            <person name="Kuo A."/>
            <person name="Tritt A."/>
            <person name="Lipzen A."/>
            <person name="He G."/>
            <person name="Yan M."/>
            <person name="Ng V."/>
            <person name="Cullen D."/>
            <person name="Martin F."/>
            <person name="Rosso M.-N."/>
            <person name="Henrissat B."/>
            <person name="Hibbett D."/>
            <person name="Martinez A.T."/>
            <person name="Grigoriev I.V."/>
        </authorList>
    </citation>
    <scope>NUCLEOTIDE SEQUENCE</scope>
    <source>
        <strain evidence="3">CBS 247.69</strain>
    </source>
</reference>
<evidence type="ECO:0000313" key="4">
    <source>
        <dbReference type="Proteomes" id="UP000807353"/>
    </source>
</evidence>